<evidence type="ECO:0000259" key="1">
    <source>
        <dbReference type="Pfam" id="PF02663"/>
    </source>
</evidence>
<dbReference type="STRING" id="383372.Rcas_2175"/>
<reference evidence="2 3" key="1">
    <citation type="submission" date="2007-08" db="EMBL/GenBank/DDBJ databases">
        <title>Complete sequence of Roseiflexus castenholzii DSM 13941.</title>
        <authorList>
            <consortium name="US DOE Joint Genome Institute"/>
            <person name="Copeland A."/>
            <person name="Lucas S."/>
            <person name="Lapidus A."/>
            <person name="Barry K."/>
            <person name="Glavina del Rio T."/>
            <person name="Dalin E."/>
            <person name="Tice H."/>
            <person name="Pitluck S."/>
            <person name="Thompson L.S."/>
            <person name="Brettin T."/>
            <person name="Bruce D."/>
            <person name="Detter J.C."/>
            <person name="Han C."/>
            <person name="Tapia R."/>
            <person name="Schmutz J."/>
            <person name="Larimer F."/>
            <person name="Land M."/>
            <person name="Hauser L."/>
            <person name="Kyrpides N."/>
            <person name="Mikhailova N."/>
            <person name="Bryant D.A."/>
            <person name="Hanada S."/>
            <person name="Tsukatani Y."/>
            <person name="Richardson P."/>
        </authorList>
    </citation>
    <scope>NUCLEOTIDE SEQUENCE [LARGE SCALE GENOMIC DNA]</scope>
    <source>
        <strain evidence="3">DSM 13941 / HLO8</strain>
    </source>
</reference>
<dbReference type="InterPro" id="IPR053194">
    <property type="entry name" value="tRNA_methyltr_O"/>
</dbReference>
<dbReference type="EMBL" id="CP000804">
    <property type="protein sequence ID" value="ABU58259.1"/>
    <property type="molecule type" value="Genomic_DNA"/>
</dbReference>
<feature type="domain" description="Formylmethanofuran dehydrogenase subunit E" evidence="1">
    <location>
        <begin position="22"/>
        <end position="141"/>
    </location>
</feature>
<keyword evidence="3" id="KW-1185">Reference proteome</keyword>
<dbReference type="PANTHER" id="PTHR39418:SF1">
    <property type="entry name" value="DEHYDROGENASE"/>
    <property type="match status" value="1"/>
</dbReference>
<dbReference type="HOGENOM" id="CLU_087508_0_0_0"/>
<organism evidence="2 3">
    <name type="scientific">Roseiflexus castenholzii (strain DSM 13941 / HLO8)</name>
    <dbReference type="NCBI Taxonomy" id="383372"/>
    <lineage>
        <taxon>Bacteria</taxon>
        <taxon>Bacillati</taxon>
        <taxon>Chloroflexota</taxon>
        <taxon>Chloroflexia</taxon>
        <taxon>Chloroflexales</taxon>
        <taxon>Roseiflexineae</taxon>
        <taxon>Roseiflexaceae</taxon>
        <taxon>Roseiflexus</taxon>
    </lineage>
</organism>
<name>A7NL86_ROSCS</name>
<gene>
    <name evidence="2" type="ordered locus">Rcas_2175</name>
</gene>
<dbReference type="SUPFAM" id="SSF143555">
    <property type="entry name" value="FwdE-like"/>
    <property type="match status" value="1"/>
</dbReference>
<sequence>MIETRDGNLLLDDILERSAALHRHLCPRQTLGARMGMLAGRLLGLELPQTNKRLFTFVETDGCFADGVSVATGCWLGRRTMRLIDYGKVAATFVDTRTRQAVRIRPHPQARLEARRYAPHAKSRWHAYLDAYRIMPDEVLLEARRVELTLDLDRLISRPGARVVCDECGEEIINEREVHREGQILCRRCACGEERYYSSDNESGTGSLAEPSLVRFVPSGRIPSLIGAEL</sequence>
<protein>
    <submittedName>
        <fullName evidence="2">Formylmethanofuran dehydrogenase subunit E region</fullName>
    </submittedName>
</protein>
<dbReference type="eggNOG" id="COG2191">
    <property type="taxonomic scope" value="Bacteria"/>
</dbReference>
<dbReference type="AlphaFoldDB" id="A7NL86"/>
<dbReference type="PANTHER" id="PTHR39418">
    <property type="entry name" value="DEHYDROGENASE-RELATED"/>
    <property type="match status" value="1"/>
</dbReference>
<dbReference type="Pfam" id="PF02663">
    <property type="entry name" value="FmdE"/>
    <property type="match status" value="1"/>
</dbReference>
<proteinExistence type="predicted"/>
<dbReference type="Gene3D" id="3.30.1330.130">
    <property type="match status" value="1"/>
</dbReference>
<dbReference type="RefSeq" id="WP_012120683.1">
    <property type="nucleotide sequence ID" value="NC_009767.1"/>
</dbReference>
<accession>A7NL86</accession>
<evidence type="ECO:0000313" key="3">
    <source>
        <dbReference type="Proteomes" id="UP000000263"/>
    </source>
</evidence>
<dbReference type="InterPro" id="IPR003814">
    <property type="entry name" value="FmdEsu_dom"/>
</dbReference>
<evidence type="ECO:0000313" key="2">
    <source>
        <dbReference type="EMBL" id="ABU58259.1"/>
    </source>
</evidence>
<dbReference type="Proteomes" id="UP000000263">
    <property type="component" value="Chromosome"/>
</dbReference>
<dbReference type="KEGG" id="rca:Rcas_2175"/>
<dbReference type="OrthoDB" id="9804309at2"/>